<sequence length="147" mass="17618">MPKSTDYRTLIQKYSHLFREAPDLTLENMGEQTIVKITLYFKSCYYGETRLRVKEWFNSDDEKLQYRYSWEKNRTKPGHISAWENEFHEVPHHQFPDGMETDPHHHHHVPADRSQVQENYTIHDLDKALGIIKEFIENGKPYDGQKL</sequence>
<gene>
    <name evidence="1" type="ORF">ACFO0S_14240</name>
</gene>
<accession>A0ABV8UZP2</accession>
<comment type="caution">
    <text evidence="1">The sequence shown here is derived from an EMBL/GenBank/DDBJ whole genome shotgun (WGS) entry which is preliminary data.</text>
</comment>
<evidence type="ECO:0000313" key="1">
    <source>
        <dbReference type="EMBL" id="MFC4356216.1"/>
    </source>
</evidence>
<name>A0ABV8UZP2_9BACL</name>
<dbReference type="Proteomes" id="UP001595733">
    <property type="component" value="Unassembled WGS sequence"/>
</dbReference>
<organism evidence="1 2">
    <name type="scientific">Chryseomicrobium palamuruense</name>
    <dbReference type="NCBI Taxonomy" id="682973"/>
    <lineage>
        <taxon>Bacteria</taxon>
        <taxon>Bacillati</taxon>
        <taxon>Bacillota</taxon>
        <taxon>Bacilli</taxon>
        <taxon>Bacillales</taxon>
        <taxon>Caryophanaceae</taxon>
        <taxon>Chryseomicrobium</taxon>
    </lineage>
</organism>
<evidence type="ECO:0000313" key="2">
    <source>
        <dbReference type="Proteomes" id="UP001595733"/>
    </source>
</evidence>
<dbReference type="InterPro" id="IPR045397">
    <property type="entry name" value="TumE-like"/>
</dbReference>
<dbReference type="EMBL" id="JBHSEF010000026">
    <property type="protein sequence ID" value="MFC4356216.1"/>
    <property type="molecule type" value="Genomic_DNA"/>
</dbReference>
<reference evidence="2" key="1">
    <citation type="journal article" date="2019" name="Int. J. Syst. Evol. Microbiol.">
        <title>The Global Catalogue of Microorganisms (GCM) 10K type strain sequencing project: providing services to taxonomists for standard genome sequencing and annotation.</title>
        <authorList>
            <consortium name="The Broad Institute Genomics Platform"/>
            <consortium name="The Broad Institute Genome Sequencing Center for Infectious Disease"/>
            <person name="Wu L."/>
            <person name="Ma J."/>
        </authorList>
    </citation>
    <scope>NUCLEOTIDE SEQUENCE [LARGE SCALE GENOMIC DNA]</scope>
    <source>
        <strain evidence="2">CCUG 50353</strain>
    </source>
</reference>
<proteinExistence type="predicted"/>
<dbReference type="Pfam" id="PF20126">
    <property type="entry name" value="TumE"/>
    <property type="match status" value="1"/>
</dbReference>
<dbReference type="RefSeq" id="WP_378142760.1">
    <property type="nucleotide sequence ID" value="NZ_JBHSEF010000026.1"/>
</dbReference>
<keyword evidence="2" id="KW-1185">Reference proteome</keyword>
<protein>
    <submittedName>
        <fullName evidence="1">DUF6516 family protein</fullName>
    </submittedName>
</protein>